<gene>
    <name evidence="13" type="ORF">GE061_004669</name>
</gene>
<feature type="transmembrane region" description="Helical" evidence="11">
    <location>
        <begin position="127"/>
        <end position="146"/>
    </location>
</feature>
<feature type="transmembrane region" description="Helical" evidence="11">
    <location>
        <begin position="289"/>
        <end position="311"/>
    </location>
</feature>
<feature type="transmembrane region" description="Helical" evidence="11">
    <location>
        <begin position="222"/>
        <end position="246"/>
    </location>
</feature>
<dbReference type="InterPro" id="IPR002455">
    <property type="entry name" value="GPCR3_GABA-B"/>
</dbReference>
<keyword evidence="14" id="KW-1185">Reference proteome</keyword>
<organism evidence="13 14">
    <name type="scientific">Apolygus lucorum</name>
    <name type="common">Small green plant bug</name>
    <name type="synonym">Lygocoris lucorum</name>
    <dbReference type="NCBI Taxonomy" id="248454"/>
    <lineage>
        <taxon>Eukaryota</taxon>
        <taxon>Metazoa</taxon>
        <taxon>Ecdysozoa</taxon>
        <taxon>Arthropoda</taxon>
        <taxon>Hexapoda</taxon>
        <taxon>Insecta</taxon>
        <taxon>Pterygota</taxon>
        <taxon>Neoptera</taxon>
        <taxon>Paraneoptera</taxon>
        <taxon>Hemiptera</taxon>
        <taxon>Heteroptera</taxon>
        <taxon>Panheteroptera</taxon>
        <taxon>Cimicomorpha</taxon>
        <taxon>Miridae</taxon>
        <taxon>Mirini</taxon>
        <taxon>Apolygus</taxon>
    </lineage>
</organism>
<evidence type="ECO:0000256" key="7">
    <source>
        <dbReference type="ARBA" id="ARBA00023170"/>
    </source>
</evidence>
<keyword evidence="4 11" id="KW-1133">Transmembrane helix</keyword>
<feature type="compositionally biased region" description="Polar residues" evidence="10">
    <location>
        <begin position="402"/>
        <end position="416"/>
    </location>
</feature>
<keyword evidence="8" id="KW-0325">Glycoprotein</keyword>
<comment type="subcellular location">
    <subcellularLocation>
        <location evidence="1">Cell membrane</location>
        <topology evidence="1">Multi-pass membrane protein</topology>
    </subcellularLocation>
</comment>
<feature type="domain" description="G-protein coupled receptors family 3 profile" evidence="12">
    <location>
        <begin position="58"/>
        <end position="333"/>
    </location>
</feature>
<evidence type="ECO:0000256" key="9">
    <source>
        <dbReference type="ARBA" id="ARBA00023224"/>
    </source>
</evidence>
<protein>
    <recommendedName>
        <fullName evidence="12">G-protein coupled receptors family 3 profile domain-containing protein</fullName>
    </recommendedName>
</protein>
<name>A0A8S9X1T1_APOLU</name>
<keyword evidence="3 11" id="KW-0812">Transmembrane</keyword>
<feature type="region of interest" description="Disordered" evidence="10">
    <location>
        <begin position="602"/>
        <end position="635"/>
    </location>
</feature>
<evidence type="ECO:0000256" key="1">
    <source>
        <dbReference type="ARBA" id="ARBA00004651"/>
    </source>
</evidence>
<dbReference type="CDD" id="cd15294">
    <property type="entry name" value="7tmC_GABA-B-R2"/>
    <property type="match status" value="1"/>
</dbReference>
<feature type="compositionally biased region" description="Low complexity" evidence="10">
    <location>
        <begin position="609"/>
        <end position="625"/>
    </location>
</feature>
<evidence type="ECO:0000256" key="11">
    <source>
        <dbReference type="SAM" id="Phobius"/>
    </source>
</evidence>
<evidence type="ECO:0000256" key="6">
    <source>
        <dbReference type="ARBA" id="ARBA00023136"/>
    </source>
</evidence>
<keyword evidence="6 11" id="KW-0472">Membrane</keyword>
<feature type="compositionally biased region" description="Polar residues" evidence="10">
    <location>
        <begin position="462"/>
        <end position="471"/>
    </location>
</feature>
<accession>A0A8S9X1T1</accession>
<dbReference type="Proteomes" id="UP000466442">
    <property type="component" value="Linkage Group LG12"/>
</dbReference>
<evidence type="ECO:0000256" key="8">
    <source>
        <dbReference type="ARBA" id="ARBA00023180"/>
    </source>
</evidence>
<reference evidence="13" key="1">
    <citation type="journal article" date="2021" name="Mol. Ecol. Resour.">
        <title>Apolygus lucorum genome provides insights into omnivorousness and mesophyll feeding.</title>
        <authorList>
            <person name="Liu Y."/>
            <person name="Liu H."/>
            <person name="Wang H."/>
            <person name="Huang T."/>
            <person name="Liu B."/>
            <person name="Yang B."/>
            <person name="Yin L."/>
            <person name="Li B."/>
            <person name="Zhang Y."/>
            <person name="Zhang S."/>
            <person name="Jiang F."/>
            <person name="Zhang X."/>
            <person name="Ren Y."/>
            <person name="Wang B."/>
            <person name="Wang S."/>
            <person name="Lu Y."/>
            <person name="Wu K."/>
            <person name="Fan W."/>
            <person name="Wang G."/>
        </authorList>
    </citation>
    <scope>NUCLEOTIDE SEQUENCE</scope>
    <source>
        <strain evidence="13">12Hb</strain>
    </source>
</reference>
<evidence type="ECO:0000256" key="5">
    <source>
        <dbReference type="ARBA" id="ARBA00023040"/>
    </source>
</evidence>
<dbReference type="OrthoDB" id="2150267at2759"/>
<dbReference type="PRINTS" id="PR01177">
    <property type="entry name" value="GABAB1RECPTR"/>
</dbReference>
<sequence>LDGTEVKVGEYNAVNHDLDLDRGQGIRWAGRGPPKDRTLQILEHSHVNVAIYSSLAAVASLGIILATVFLAINIKFRNQRYIKMSSPYLNNLIIIGSILTYSSVIFLGLDSRMTSVQAFPYICTARAWLLMAGFSLAFGAMFSKTWRVHSIFTDVKLNKKVIKDYQLYMVVGVLLAVDLGIMTTWQVADPFFRSTKLMEPYPHPHSEDIIIFPENEYCRSHYMNIFVGIIYAYKGLLMIFGAFLAWETRHVSIPALNDSKYVGMSVYNVVLMCIMGAAVSFVLSDEQNAAFVLISFFTIFCATITLCLVFVPKLVELRRNPQGVIDKRIRATLRPTSKTRRDSSELEEKFKEAKNSNQRWRKMLLERENELQNLLKVLGAEDKVNPPAPQEIAHLKKEPPSGTETTEISSVCSNTSSHEDRVGGGSLPMPAQPAPEYTSLVETPAQQKKKTTFGSAPAPTASKLTSNSTAPTSNVPVAALEEMTVGHDIGLSVISESRQAAKTLQHSPSSHSSSKAVSWEECPRGSSNSLRRRSSGVRTSHTPPPQRRTSMPGRRTPTFVHQDELWLTQTRHCRTRCSNPATNEVPDDDVSVIQRSVSERRDKCCHGGSSTLPSTASAASRGTSSLKKPTPAQFQSTPNVLGTALSEGELLDLSILPIFQKLLTERKGAAIASCPNIAIKCDIVEYL</sequence>
<dbReference type="AlphaFoldDB" id="A0A8S9X1T1"/>
<dbReference type="EMBL" id="WIXP02000012">
    <property type="protein sequence ID" value="KAF6202271.1"/>
    <property type="molecule type" value="Genomic_DNA"/>
</dbReference>
<evidence type="ECO:0000256" key="3">
    <source>
        <dbReference type="ARBA" id="ARBA00022692"/>
    </source>
</evidence>
<evidence type="ECO:0000256" key="10">
    <source>
        <dbReference type="SAM" id="MobiDB-lite"/>
    </source>
</evidence>
<feature type="transmembrane region" description="Helical" evidence="11">
    <location>
        <begin position="266"/>
        <end position="283"/>
    </location>
</feature>
<evidence type="ECO:0000259" key="12">
    <source>
        <dbReference type="PROSITE" id="PS50259"/>
    </source>
</evidence>
<feature type="non-terminal residue" evidence="13">
    <location>
        <position position="687"/>
    </location>
</feature>
<dbReference type="InterPro" id="IPR017978">
    <property type="entry name" value="GPCR_3_C"/>
</dbReference>
<keyword evidence="5" id="KW-0297">G-protein coupled receptor</keyword>
<dbReference type="PANTHER" id="PTHR10519:SF74">
    <property type="entry name" value="GAMMA-AMINOBUTYRIC ACID TYPE B RECEPTOR SUBUNIT 2"/>
    <property type="match status" value="1"/>
</dbReference>
<evidence type="ECO:0000313" key="13">
    <source>
        <dbReference type="EMBL" id="KAF6202271.1"/>
    </source>
</evidence>
<feature type="transmembrane region" description="Helical" evidence="11">
    <location>
        <begin position="49"/>
        <end position="76"/>
    </location>
</feature>
<dbReference type="PRINTS" id="PR01176">
    <property type="entry name" value="GABABRECEPTR"/>
</dbReference>
<dbReference type="PANTHER" id="PTHR10519">
    <property type="entry name" value="GABA-B RECEPTOR"/>
    <property type="match status" value="1"/>
</dbReference>
<evidence type="ECO:0000313" key="14">
    <source>
        <dbReference type="Proteomes" id="UP000466442"/>
    </source>
</evidence>
<evidence type="ECO:0000256" key="2">
    <source>
        <dbReference type="ARBA" id="ARBA00022475"/>
    </source>
</evidence>
<proteinExistence type="predicted"/>
<comment type="caution">
    <text evidence="13">The sequence shown here is derived from an EMBL/GenBank/DDBJ whole genome shotgun (WGS) entry which is preliminary data.</text>
</comment>
<dbReference type="InterPro" id="IPR017979">
    <property type="entry name" value="GPCR_3_CS"/>
</dbReference>
<dbReference type="Pfam" id="PF00003">
    <property type="entry name" value="7tm_3"/>
    <property type="match status" value="1"/>
</dbReference>
<dbReference type="GO" id="GO:0007214">
    <property type="term" value="P:gamma-aminobutyric acid signaling pathway"/>
    <property type="evidence" value="ECO:0007669"/>
    <property type="project" value="TreeGrafter"/>
</dbReference>
<dbReference type="PROSITE" id="PS50259">
    <property type="entry name" value="G_PROTEIN_RECEP_F3_4"/>
    <property type="match status" value="1"/>
</dbReference>
<dbReference type="GO" id="GO:0004965">
    <property type="term" value="F:G protein-coupled GABA receptor activity"/>
    <property type="evidence" value="ECO:0007669"/>
    <property type="project" value="InterPro"/>
</dbReference>
<feature type="transmembrane region" description="Helical" evidence="11">
    <location>
        <begin position="88"/>
        <end position="107"/>
    </location>
</feature>
<keyword evidence="2" id="KW-1003">Cell membrane</keyword>
<dbReference type="PROSITE" id="PS00981">
    <property type="entry name" value="G_PROTEIN_RECEP_F3_3"/>
    <property type="match status" value="1"/>
</dbReference>
<dbReference type="GO" id="GO:0038039">
    <property type="term" value="C:G protein-coupled receptor heterodimeric complex"/>
    <property type="evidence" value="ECO:0007669"/>
    <property type="project" value="TreeGrafter"/>
</dbReference>
<keyword evidence="7" id="KW-0675">Receptor</keyword>
<feature type="region of interest" description="Disordered" evidence="10">
    <location>
        <begin position="392"/>
        <end position="471"/>
    </location>
</feature>
<feature type="region of interest" description="Disordered" evidence="10">
    <location>
        <begin position="500"/>
        <end position="557"/>
    </location>
</feature>
<keyword evidence="9" id="KW-0807">Transducer</keyword>
<evidence type="ECO:0000256" key="4">
    <source>
        <dbReference type="ARBA" id="ARBA00022989"/>
    </source>
</evidence>